<proteinExistence type="predicted"/>
<evidence type="ECO:0000313" key="2">
    <source>
        <dbReference type="Proteomes" id="UP000693946"/>
    </source>
</evidence>
<dbReference type="EMBL" id="JAGKHQ010000003">
    <property type="protein sequence ID" value="KAG7520896.1"/>
    <property type="molecule type" value="Genomic_DNA"/>
</dbReference>
<protein>
    <submittedName>
        <fullName evidence="1">Uncharacterized protein</fullName>
    </submittedName>
</protein>
<organism evidence="1 2">
    <name type="scientific">Solea senegalensis</name>
    <name type="common">Senegalese sole</name>
    <dbReference type="NCBI Taxonomy" id="28829"/>
    <lineage>
        <taxon>Eukaryota</taxon>
        <taxon>Metazoa</taxon>
        <taxon>Chordata</taxon>
        <taxon>Craniata</taxon>
        <taxon>Vertebrata</taxon>
        <taxon>Euteleostomi</taxon>
        <taxon>Actinopterygii</taxon>
        <taxon>Neopterygii</taxon>
        <taxon>Teleostei</taxon>
        <taxon>Neoteleostei</taxon>
        <taxon>Acanthomorphata</taxon>
        <taxon>Carangaria</taxon>
        <taxon>Pleuronectiformes</taxon>
        <taxon>Pleuronectoidei</taxon>
        <taxon>Soleidae</taxon>
        <taxon>Solea</taxon>
    </lineage>
</organism>
<comment type="caution">
    <text evidence="1">The sequence shown here is derived from an EMBL/GenBank/DDBJ whole genome shotgun (WGS) entry which is preliminary data.</text>
</comment>
<reference evidence="1 2" key="1">
    <citation type="journal article" date="2021" name="Sci. Rep.">
        <title>Chromosome anchoring in Senegalese sole (Solea senegalensis) reveals sex-associated markers and genome rearrangements in flatfish.</title>
        <authorList>
            <person name="Guerrero-Cozar I."/>
            <person name="Gomez-Garrido J."/>
            <person name="Berbel C."/>
            <person name="Martinez-Blanch J.F."/>
            <person name="Alioto T."/>
            <person name="Claros M.G."/>
            <person name="Gagnaire P.A."/>
            <person name="Manchado M."/>
        </authorList>
    </citation>
    <scope>NUCLEOTIDE SEQUENCE [LARGE SCALE GENOMIC DNA]</scope>
    <source>
        <strain evidence="1">Sse05_10M</strain>
    </source>
</reference>
<dbReference type="Proteomes" id="UP000693946">
    <property type="component" value="Linkage Group LG11"/>
</dbReference>
<gene>
    <name evidence="1" type="ORF">JOB18_038001</name>
</gene>
<keyword evidence="2" id="KW-1185">Reference proteome</keyword>
<sequence>MSIDFSRNTVSTEQLFLHCYRENKCKPNKCLKLQMSQCSHGVELIRCKMKMRFSDPVHRNRRGVVCESQLYAIRSLERDRRLCLFIFPSRYRHLISSTPLHCHLCEQSMTQPPALVQPSHR</sequence>
<evidence type="ECO:0000313" key="1">
    <source>
        <dbReference type="EMBL" id="KAG7520896.1"/>
    </source>
</evidence>
<accession>A0AAV6STT6</accession>
<dbReference type="AlphaFoldDB" id="A0AAV6STT6"/>
<name>A0AAV6STT6_SOLSE</name>